<evidence type="ECO:0000259" key="4">
    <source>
        <dbReference type="Pfam" id="PF02826"/>
    </source>
</evidence>
<dbReference type="Proteomes" id="UP000217199">
    <property type="component" value="Unassembled WGS sequence"/>
</dbReference>
<keyword evidence="1 2" id="KW-0560">Oxidoreductase</keyword>
<dbReference type="InterPro" id="IPR006139">
    <property type="entry name" value="D-isomer_2_OHA_DH_cat_dom"/>
</dbReference>
<comment type="similarity">
    <text evidence="2">Belongs to the D-isomer specific 2-hydroxyacid dehydrogenase family.</text>
</comment>
<evidence type="ECO:0000313" key="6">
    <source>
        <dbReference type="Proteomes" id="UP000217199"/>
    </source>
</evidence>
<dbReference type="PANTHER" id="PTHR10996">
    <property type="entry name" value="2-HYDROXYACID DEHYDROGENASE-RELATED"/>
    <property type="match status" value="1"/>
</dbReference>
<dbReference type="Pfam" id="PF00389">
    <property type="entry name" value="2-Hacid_dh"/>
    <property type="match status" value="1"/>
</dbReference>
<dbReference type="GO" id="GO:0030267">
    <property type="term" value="F:glyoxylate reductase (NADPH) activity"/>
    <property type="evidence" value="ECO:0007669"/>
    <property type="project" value="TreeGrafter"/>
</dbReference>
<proteinExistence type="inferred from homology"/>
<dbReference type="GO" id="GO:0016618">
    <property type="term" value="F:hydroxypyruvate reductase [NAD(P)H] activity"/>
    <property type="evidence" value="ECO:0007669"/>
    <property type="project" value="TreeGrafter"/>
</dbReference>
<reference evidence="5 6" key="1">
    <citation type="journal article" date="2017" name="Mol. Ecol.">
        <title>Comparative and population genomic landscape of Phellinus noxius: A hypervariable fungus causing root rot in trees.</title>
        <authorList>
            <person name="Chung C.L."/>
            <person name="Lee T.J."/>
            <person name="Akiba M."/>
            <person name="Lee H.H."/>
            <person name="Kuo T.H."/>
            <person name="Liu D."/>
            <person name="Ke H.M."/>
            <person name="Yokoi T."/>
            <person name="Roa M.B."/>
            <person name="Lu M.J."/>
            <person name="Chang Y.Y."/>
            <person name="Ann P.J."/>
            <person name="Tsai J.N."/>
            <person name="Chen C.Y."/>
            <person name="Tzean S.S."/>
            <person name="Ota Y."/>
            <person name="Hattori T."/>
            <person name="Sahashi N."/>
            <person name="Liou R.F."/>
            <person name="Kikuchi T."/>
            <person name="Tsai I.J."/>
        </authorList>
    </citation>
    <scope>NUCLEOTIDE SEQUENCE [LARGE SCALE GENOMIC DNA]</scope>
    <source>
        <strain evidence="5 6">FFPRI411160</strain>
    </source>
</reference>
<dbReference type="InterPro" id="IPR036291">
    <property type="entry name" value="NAD(P)-bd_dom_sf"/>
</dbReference>
<dbReference type="Gene3D" id="3.40.50.720">
    <property type="entry name" value="NAD(P)-binding Rossmann-like Domain"/>
    <property type="match status" value="2"/>
</dbReference>
<dbReference type="AlphaFoldDB" id="A0A286UJH9"/>
<dbReference type="InterPro" id="IPR050223">
    <property type="entry name" value="D-isomer_2-hydroxyacid_DH"/>
</dbReference>
<comment type="caution">
    <text evidence="5">The sequence shown here is derived from an EMBL/GenBank/DDBJ whole genome shotgun (WGS) entry which is preliminary data.</text>
</comment>
<keyword evidence="6" id="KW-1185">Reference proteome</keyword>
<evidence type="ECO:0000256" key="1">
    <source>
        <dbReference type="ARBA" id="ARBA00023002"/>
    </source>
</evidence>
<evidence type="ECO:0000256" key="2">
    <source>
        <dbReference type="RuleBase" id="RU003719"/>
    </source>
</evidence>
<organism evidence="5 6">
    <name type="scientific">Pyrrhoderma noxium</name>
    <dbReference type="NCBI Taxonomy" id="2282107"/>
    <lineage>
        <taxon>Eukaryota</taxon>
        <taxon>Fungi</taxon>
        <taxon>Dikarya</taxon>
        <taxon>Basidiomycota</taxon>
        <taxon>Agaricomycotina</taxon>
        <taxon>Agaricomycetes</taxon>
        <taxon>Hymenochaetales</taxon>
        <taxon>Hymenochaetaceae</taxon>
        <taxon>Pyrrhoderma</taxon>
    </lineage>
</organism>
<dbReference type="STRING" id="2282107.A0A286UJH9"/>
<dbReference type="Pfam" id="PF02826">
    <property type="entry name" value="2-Hacid_dh_C"/>
    <property type="match status" value="1"/>
</dbReference>
<evidence type="ECO:0000313" key="5">
    <source>
        <dbReference type="EMBL" id="PAV19783.1"/>
    </source>
</evidence>
<feature type="domain" description="D-isomer specific 2-hydroxyacid dehydrogenase NAD-binding" evidence="4">
    <location>
        <begin position="117"/>
        <end position="327"/>
    </location>
</feature>
<name>A0A286UJH9_9AGAM</name>
<dbReference type="InterPro" id="IPR006140">
    <property type="entry name" value="D-isomer_DH_NAD-bd"/>
</dbReference>
<dbReference type="GO" id="GO:0051287">
    <property type="term" value="F:NAD binding"/>
    <property type="evidence" value="ECO:0007669"/>
    <property type="project" value="InterPro"/>
</dbReference>
<dbReference type="PROSITE" id="PS00671">
    <property type="entry name" value="D_2_HYDROXYACID_DH_3"/>
    <property type="match status" value="1"/>
</dbReference>
<sequence length="361" mass="38452">MGSIDGMYKIVITRDLGPNVMPVLKDKKEFNLIVCPDSTKDRQQWIIENVPGAAGLLCMLSDKITAEIIEAAGPTLKVVSTMSVGYDHVNLPTLKKLNIRLGYTPDILTNAVADLSVMLALMASRNARECMDTVQNGQWPNSPWTPFGFCGPQISVVPNETQPGKYSQGRTVGFFGFGRIAQATLARLVPFGVSKFIYTGNPSAVVDQATLDRDAAIAKSVGLPSDAISRVSLDDLASQSDVLFVLAPGGASTYHAIDASFLSKMKSTSVLVNASRGTIVDSDALAAALRSGQIWGAGLDVVEGEPHITTEHPLVKESRCVVFPHVASATTETRIGIGRLAAFNVISGVFGDEMPSELQIS</sequence>
<dbReference type="GO" id="GO:0005829">
    <property type="term" value="C:cytosol"/>
    <property type="evidence" value="ECO:0007669"/>
    <property type="project" value="TreeGrafter"/>
</dbReference>
<dbReference type="EMBL" id="NBII01000004">
    <property type="protein sequence ID" value="PAV19783.1"/>
    <property type="molecule type" value="Genomic_DNA"/>
</dbReference>
<dbReference type="InterPro" id="IPR029753">
    <property type="entry name" value="D-isomer_DH_CS"/>
</dbReference>
<dbReference type="InParanoid" id="A0A286UJH9"/>
<dbReference type="OrthoDB" id="9991913at2759"/>
<accession>A0A286UJH9</accession>
<dbReference type="SUPFAM" id="SSF52283">
    <property type="entry name" value="Formate/glycerate dehydrogenase catalytic domain-like"/>
    <property type="match status" value="1"/>
</dbReference>
<dbReference type="SUPFAM" id="SSF51735">
    <property type="entry name" value="NAD(P)-binding Rossmann-fold domains"/>
    <property type="match status" value="1"/>
</dbReference>
<dbReference type="CDD" id="cd05301">
    <property type="entry name" value="GDH"/>
    <property type="match status" value="1"/>
</dbReference>
<dbReference type="PANTHER" id="PTHR10996:SF277">
    <property type="entry name" value="GLYOXYLATE REDUCTASE_HYDROXYPYRUVATE REDUCTASE"/>
    <property type="match status" value="1"/>
</dbReference>
<evidence type="ECO:0000259" key="3">
    <source>
        <dbReference type="Pfam" id="PF00389"/>
    </source>
</evidence>
<gene>
    <name evidence="5" type="ORF">PNOK_0471700</name>
</gene>
<protein>
    <submittedName>
        <fullName evidence="5">Glyoxylate reductase</fullName>
    </submittedName>
</protein>
<feature type="domain" description="D-isomer specific 2-hydroxyacid dehydrogenase catalytic" evidence="3">
    <location>
        <begin position="10"/>
        <end position="357"/>
    </location>
</feature>